<dbReference type="Pfam" id="PF24366">
    <property type="entry name" value="DUF7522"/>
    <property type="match status" value="1"/>
</dbReference>
<dbReference type="InterPro" id="IPR055944">
    <property type="entry name" value="DUF7522"/>
</dbReference>
<dbReference type="RefSeq" id="WP_273737700.1">
    <property type="nucleotide sequence ID" value="NZ_JAQIVI010000095.1"/>
</dbReference>
<accession>A0ABD5SHX1</accession>
<name>A0ABD5SHX1_9EURY</name>
<dbReference type="EMBL" id="JBHSWV010000095">
    <property type="protein sequence ID" value="MFC6764638.1"/>
    <property type="molecule type" value="Genomic_DNA"/>
</dbReference>
<reference evidence="1 2" key="1">
    <citation type="journal article" date="2019" name="Int. J. Syst. Evol. Microbiol.">
        <title>The Global Catalogue of Microorganisms (GCM) 10K type strain sequencing project: providing services to taxonomists for standard genome sequencing and annotation.</title>
        <authorList>
            <consortium name="The Broad Institute Genomics Platform"/>
            <consortium name="The Broad Institute Genome Sequencing Center for Infectious Disease"/>
            <person name="Wu L."/>
            <person name="Ma J."/>
        </authorList>
    </citation>
    <scope>NUCLEOTIDE SEQUENCE [LARGE SCALE GENOMIC DNA]</scope>
    <source>
        <strain evidence="1 2">LMG 29247</strain>
    </source>
</reference>
<gene>
    <name evidence="1" type="ORF">ACFQE6_06200</name>
</gene>
<keyword evidence="2" id="KW-1185">Reference proteome</keyword>
<organism evidence="1 2">
    <name type="scientific">Natrinema soli</name>
    <dbReference type="NCBI Taxonomy" id="1930624"/>
    <lineage>
        <taxon>Archaea</taxon>
        <taxon>Methanobacteriati</taxon>
        <taxon>Methanobacteriota</taxon>
        <taxon>Stenosarchaea group</taxon>
        <taxon>Halobacteria</taxon>
        <taxon>Halobacteriales</taxon>
        <taxon>Natrialbaceae</taxon>
        <taxon>Natrinema</taxon>
    </lineage>
</organism>
<dbReference type="Proteomes" id="UP001596383">
    <property type="component" value="Unassembled WGS sequence"/>
</dbReference>
<sequence length="133" mass="15408">MVHPLTDDETEQLLRICRTAIGDELRSVTYFTPNEYQHLYLRDDLERGTDPRSFVENERGGFSSQRTYEWSELGDYRYTMRAFDNGYLVRVIVGTHGAYVTTDSVTMDRFTEVAEAISGVLEEIASQSERHVR</sequence>
<evidence type="ECO:0000313" key="1">
    <source>
        <dbReference type="EMBL" id="MFC6764638.1"/>
    </source>
</evidence>
<comment type="caution">
    <text evidence="1">The sequence shown here is derived from an EMBL/GenBank/DDBJ whole genome shotgun (WGS) entry which is preliminary data.</text>
</comment>
<protein>
    <submittedName>
        <fullName evidence="1">Uncharacterized protein</fullName>
    </submittedName>
</protein>
<evidence type="ECO:0000313" key="2">
    <source>
        <dbReference type="Proteomes" id="UP001596383"/>
    </source>
</evidence>
<proteinExistence type="predicted"/>
<dbReference type="AlphaFoldDB" id="A0ABD5SHX1"/>